<dbReference type="Gramene" id="TuG1812G0600000241.01.T01">
    <property type="protein sequence ID" value="TuG1812G0600000241.01.T01.cds250232"/>
    <property type="gene ID" value="TuG1812G0600000241.01"/>
</dbReference>
<dbReference type="AlphaFoldDB" id="A0A8R7QJA2"/>
<evidence type="ECO:0000313" key="1">
    <source>
        <dbReference type="EnsemblPlants" id="TuG1812G0600000241.01.T01.cds250232"/>
    </source>
</evidence>
<name>A0A8R7QJA2_TRIUA</name>
<dbReference type="Proteomes" id="UP000015106">
    <property type="component" value="Chromosome 6"/>
</dbReference>
<evidence type="ECO:0000313" key="2">
    <source>
        <dbReference type="Proteomes" id="UP000015106"/>
    </source>
</evidence>
<accession>A0A8R7QJA2</accession>
<keyword evidence="2" id="KW-1185">Reference proteome</keyword>
<reference evidence="2" key="1">
    <citation type="journal article" date="2013" name="Nature">
        <title>Draft genome of the wheat A-genome progenitor Triticum urartu.</title>
        <authorList>
            <person name="Ling H.Q."/>
            <person name="Zhao S."/>
            <person name="Liu D."/>
            <person name="Wang J."/>
            <person name="Sun H."/>
            <person name="Zhang C."/>
            <person name="Fan H."/>
            <person name="Li D."/>
            <person name="Dong L."/>
            <person name="Tao Y."/>
            <person name="Gao C."/>
            <person name="Wu H."/>
            <person name="Li Y."/>
            <person name="Cui Y."/>
            <person name="Guo X."/>
            <person name="Zheng S."/>
            <person name="Wang B."/>
            <person name="Yu K."/>
            <person name="Liang Q."/>
            <person name="Yang W."/>
            <person name="Lou X."/>
            <person name="Chen J."/>
            <person name="Feng M."/>
            <person name="Jian J."/>
            <person name="Zhang X."/>
            <person name="Luo G."/>
            <person name="Jiang Y."/>
            <person name="Liu J."/>
            <person name="Wang Z."/>
            <person name="Sha Y."/>
            <person name="Zhang B."/>
            <person name="Wu H."/>
            <person name="Tang D."/>
            <person name="Shen Q."/>
            <person name="Xue P."/>
            <person name="Zou S."/>
            <person name="Wang X."/>
            <person name="Liu X."/>
            <person name="Wang F."/>
            <person name="Yang Y."/>
            <person name="An X."/>
            <person name="Dong Z."/>
            <person name="Zhang K."/>
            <person name="Zhang X."/>
            <person name="Luo M.C."/>
            <person name="Dvorak J."/>
            <person name="Tong Y."/>
            <person name="Wang J."/>
            <person name="Yang H."/>
            <person name="Li Z."/>
            <person name="Wang D."/>
            <person name="Zhang A."/>
            <person name="Wang J."/>
        </authorList>
    </citation>
    <scope>NUCLEOTIDE SEQUENCE</scope>
    <source>
        <strain evidence="2">cv. G1812</strain>
    </source>
</reference>
<reference evidence="1" key="2">
    <citation type="submission" date="2018-03" db="EMBL/GenBank/DDBJ databases">
        <title>The Triticum urartu genome reveals the dynamic nature of wheat genome evolution.</title>
        <authorList>
            <person name="Ling H."/>
            <person name="Ma B."/>
            <person name="Shi X."/>
            <person name="Liu H."/>
            <person name="Dong L."/>
            <person name="Sun H."/>
            <person name="Cao Y."/>
            <person name="Gao Q."/>
            <person name="Zheng S."/>
            <person name="Li Y."/>
            <person name="Yu Y."/>
            <person name="Du H."/>
            <person name="Qi M."/>
            <person name="Li Y."/>
            <person name="Yu H."/>
            <person name="Cui Y."/>
            <person name="Wang N."/>
            <person name="Chen C."/>
            <person name="Wu H."/>
            <person name="Zhao Y."/>
            <person name="Zhang J."/>
            <person name="Li Y."/>
            <person name="Zhou W."/>
            <person name="Zhang B."/>
            <person name="Hu W."/>
            <person name="Eijk M."/>
            <person name="Tang J."/>
            <person name="Witsenboer H."/>
            <person name="Zhao S."/>
            <person name="Li Z."/>
            <person name="Zhang A."/>
            <person name="Wang D."/>
            <person name="Liang C."/>
        </authorList>
    </citation>
    <scope>NUCLEOTIDE SEQUENCE [LARGE SCALE GENOMIC DNA]</scope>
    <source>
        <strain evidence="1">cv. G1812</strain>
    </source>
</reference>
<organism evidence="1 2">
    <name type="scientific">Triticum urartu</name>
    <name type="common">Red wild einkorn</name>
    <name type="synonym">Crithodium urartu</name>
    <dbReference type="NCBI Taxonomy" id="4572"/>
    <lineage>
        <taxon>Eukaryota</taxon>
        <taxon>Viridiplantae</taxon>
        <taxon>Streptophyta</taxon>
        <taxon>Embryophyta</taxon>
        <taxon>Tracheophyta</taxon>
        <taxon>Spermatophyta</taxon>
        <taxon>Magnoliopsida</taxon>
        <taxon>Liliopsida</taxon>
        <taxon>Poales</taxon>
        <taxon>Poaceae</taxon>
        <taxon>BOP clade</taxon>
        <taxon>Pooideae</taxon>
        <taxon>Triticodae</taxon>
        <taxon>Triticeae</taxon>
        <taxon>Triticinae</taxon>
        <taxon>Triticum</taxon>
    </lineage>
</organism>
<reference evidence="1" key="3">
    <citation type="submission" date="2022-06" db="UniProtKB">
        <authorList>
            <consortium name="EnsemblPlants"/>
        </authorList>
    </citation>
    <scope>IDENTIFICATION</scope>
</reference>
<dbReference type="EnsemblPlants" id="TuG1812G0600000241.01.T01">
    <property type="protein sequence ID" value="TuG1812G0600000241.01.T01.cds250232"/>
    <property type="gene ID" value="TuG1812G0600000241.01"/>
</dbReference>
<proteinExistence type="predicted"/>
<protein>
    <submittedName>
        <fullName evidence="1">Uncharacterized protein</fullName>
    </submittedName>
</protein>
<sequence length="65" mass="7714">MLHISHLEKSLNTAWSLREIMLLKWSVYYIKRNITGILLRGNDPKWTKLHQCISLQKQNCQLLGH</sequence>